<evidence type="ECO:0000313" key="3">
    <source>
        <dbReference type="Proteomes" id="UP001597532"/>
    </source>
</evidence>
<keyword evidence="3" id="KW-1185">Reference proteome</keyword>
<feature type="domain" description="DUF5723" evidence="1">
    <location>
        <begin position="41"/>
        <end position="414"/>
    </location>
</feature>
<reference evidence="3" key="1">
    <citation type="journal article" date="2019" name="Int. J. Syst. Evol. Microbiol.">
        <title>The Global Catalogue of Microorganisms (GCM) 10K type strain sequencing project: providing services to taxonomists for standard genome sequencing and annotation.</title>
        <authorList>
            <consortium name="The Broad Institute Genomics Platform"/>
            <consortium name="The Broad Institute Genome Sequencing Center for Infectious Disease"/>
            <person name="Wu L."/>
            <person name="Ma J."/>
        </authorList>
    </citation>
    <scope>NUCLEOTIDE SEQUENCE [LARGE SCALE GENOMIC DNA]</scope>
    <source>
        <strain evidence="3">KCTC 52924</strain>
    </source>
</reference>
<gene>
    <name evidence="2" type="ORF">ACFS1K_11640</name>
</gene>
<name>A0ABW5VHI3_9FLAO</name>
<evidence type="ECO:0000313" key="2">
    <source>
        <dbReference type="EMBL" id="MFD2790417.1"/>
    </source>
</evidence>
<proteinExistence type="predicted"/>
<accession>A0ABW5VHI3</accession>
<organism evidence="2 3">
    <name type="scientific">Arenibacter antarcticus</name>
    <dbReference type="NCBI Taxonomy" id="2040469"/>
    <lineage>
        <taxon>Bacteria</taxon>
        <taxon>Pseudomonadati</taxon>
        <taxon>Bacteroidota</taxon>
        <taxon>Flavobacteriia</taxon>
        <taxon>Flavobacteriales</taxon>
        <taxon>Flavobacteriaceae</taxon>
        <taxon>Arenibacter</taxon>
    </lineage>
</organism>
<dbReference type="Pfam" id="PF18990">
    <property type="entry name" value="DUF5723"/>
    <property type="match status" value="1"/>
</dbReference>
<dbReference type="EMBL" id="JBHUOK010000030">
    <property type="protein sequence ID" value="MFD2790417.1"/>
    <property type="molecule type" value="Genomic_DNA"/>
</dbReference>
<protein>
    <submittedName>
        <fullName evidence="2">DUF5723 family protein</fullName>
    </submittedName>
</protein>
<sequence>MKSIVLSLVLFVAFTYQVNSQYYGGLENDNFNGLHGVMINPANIVDSRIKTEVNIFSVQMLLGTDYIPLTIDNVTNMLNDDTFEVFPKDDNEMLLNLDVMGPSFMFNLTEKSSIGVLTKVRAANNSRNINADLMESLISNFSEDDFNFNMQKLNQTTHVWGEIGLAYGRIILDKENNFLKAGITLKYLLGGGVLQATSNSLTGEYEYNQNDPLQSVVNLNGDLSYMVSYENEDDYFSTITPGFGTDLGMVYEYRPESTRTITEGSNGKGQNKYKMKIGLSILDIGSITYKEREETDYVINGSVSAEELENDTQQALEDNFPGTTTVKDLKVSLPTSLQLNIDYRVANRFYASLSYNQSLLDQDTPYNNHGLNIFSISPRFESKFFSLYLPVGFSKLGGTAVGAGLRLGPLFVGSGSIISNLISDNAMAANIYAGLKIPLYQKRKL</sequence>
<dbReference type="RefSeq" id="WP_251805572.1">
    <property type="nucleotide sequence ID" value="NZ_CP166679.1"/>
</dbReference>
<comment type="caution">
    <text evidence="2">The sequence shown here is derived from an EMBL/GenBank/DDBJ whole genome shotgun (WGS) entry which is preliminary data.</text>
</comment>
<dbReference type="Proteomes" id="UP001597532">
    <property type="component" value="Unassembled WGS sequence"/>
</dbReference>
<dbReference type="InterPro" id="IPR043781">
    <property type="entry name" value="DUF5723"/>
</dbReference>
<evidence type="ECO:0000259" key="1">
    <source>
        <dbReference type="Pfam" id="PF18990"/>
    </source>
</evidence>